<dbReference type="InterPro" id="IPR045961">
    <property type="entry name" value="DUF6381"/>
</dbReference>
<reference evidence="2" key="1">
    <citation type="submission" date="2022-10" db="EMBL/GenBank/DDBJ databases">
        <title>Cytochrome P450 Catalyzes Benzene Ring Formation in the Biosynthesis of Trialkyl-Substituted Aromatic Polyketides.</title>
        <authorList>
            <person name="Zhao E."/>
            <person name="Ge H."/>
        </authorList>
    </citation>
    <scope>NUCLEOTIDE SEQUENCE</scope>
    <source>
        <strain evidence="2">NA0869</strain>
    </source>
</reference>
<feature type="compositionally biased region" description="Basic and acidic residues" evidence="1">
    <location>
        <begin position="15"/>
        <end position="85"/>
    </location>
</feature>
<evidence type="ECO:0000256" key="1">
    <source>
        <dbReference type="SAM" id="MobiDB-lite"/>
    </source>
</evidence>
<keyword evidence="3" id="KW-1185">Reference proteome</keyword>
<dbReference type="Proteomes" id="UP001163878">
    <property type="component" value="Chromosome"/>
</dbReference>
<sequence>MPDGLSPPAAPVQHIADRRPEVVMHEQDSHRIHAEHDRDKAEQLFEQARRTEDPEQSERLRYRAERLRSRSEAELRREPGGRFDADDMDEEGPQ</sequence>
<dbReference type="RefSeq" id="WP_264242030.1">
    <property type="nucleotide sequence ID" value="NZ_CP107567.1"/>
</dbReference>
<dbReference type="EMBL" id="CP107567">
    <property type="protein sequence ID" value="UYQ60824.1"/>
    <property type="molecule type" value="Genomic_DNA"/>
</dbReference>
<name>A0ABY6I1I6_STRPE</name>
<dbReference type="Pfam" id="PF19908">
    <property type="entry name" value="DUF6381"/>
    <property type="match status" value="1"/>
</dbReference>
<organism evidence="2 3">
    <name type="scientific">Streptomyces peucetius</name>
    <dbReference type="NCBI Taxonomy" id="1950"/>
    <lineage>
        <taxon>Bacteria</taxon>
        <taxon>Bacillati</taxon>
        <taxon>Actinomycetota</taxon>
        <taxon>Actinomycetes</taxon>
        <taxon>Kitasatosporales</taxon>
        <taxon>Streptomycetaceae</taxon>
        <taxon>Streptomyces</taxon>
    </lineage>
</organism>
<protein>
    <submittedName>
        <fullName evidence="2">FUSC family protein</fullName>
    </submittedName>
</protein>
<evidence type="ECO:0000313" key="3">
    <source>
        <dbReference type="Proteomes" id="UP001163878"/>
    </source>
</evidence>
<proteinExistence type="predicted"/>
<feature type="region of interest" description="Disordered" evidence="1">
    <location>
        <begin position="1"/>
        <end position="94"/>
    </location>
</feature>
<accession>A0ABY6I1I6</accession>
<evidence type="ECO:0000313" key="2">
    <source>
        <dbReference type="EMBL" id="UYQ60824.1"/>
    </source>
</evidence>
<gene>
    <name evidence="2" type="ORF">OGH68_04635</name>
</gene>